<keyword evidence="7" id="KW-0175">Coiled coil</keyword>
<protein>
    <submittedName>
        <fullName evidence="8">Mitotic arrest deficient 1 like 1</fullName>
    </submittedName>
</protein>
<feature type="coiled-coil region" evidence="7">
    <location>
        <begin position="435"/>
        <end position="627"/>
    </location>
</feature>
<dbReference type="Proteomes" id="UP000007754">
    <property type="component" value="Chromosome 14"/>
</dbReference>
<sequence>MEDLENNTTVFSTLRSLNNFISQRMEGVSGLATPGSSQSSLQMQYQQRMQLEEQAGQIHSKSQLLQVEREKMQMELSHKRARIELEKAATTNARNYEREADRNQELLTRIKQYQERETEAENKLKEQMEMNKSYKKSMETMSKKLQEKENKLAEANETITVLKGKISELQWNIMNQEMQMTSQDSQKQELMEQLDVEKKKWQEASQQIQTLQASQSLLTEYEQKIKDLEQKLSQQEHDAVIVKNMKAELARFPKMERELRQLREENAYFREMKENNGLLKEEVEGLQRKLERYEKVQAQLVTVELENEKLLGKLQSWEKLDQSTGLNIRTPDDLSRQIVALQQRELALKEQNSTFMNSARMLEKARQQLQEEILCVQSQLLDEKKKREHQEALVRRLQKRVVLLTKERDGMRAILESYDSELTPAEHSPQLSRRMREAEDMVQKLHTHNTELEVQLSQVLEEVGNHKQRAEMLEVEMKVLKSQQCTAEQSTVITKEEVDTLRLKIEELEAERSKLAEENRSLEMQLEKLTLQGDYDPSRTKVLHFSMNPLSLAKQQRKEEQQQLQEECERLRELVRVLKGGGSVSGNLEGVGGFQSPQEVAELKKQVESAELKNQRLKEVFQTKIQEFRKVCYTLTGYQIDITTENQYRLSSIYAEHQGDCLLFKRVKLSQDNPQ</sequence>
<dbReference type="GO" id="GO:0051301">
    <property type="term" value="P:cell division"/>
    <property type="evidence" value="ECO:0007669"/>
    <property type="project" value="UniProtKB-KW"/>
</dbReference>
<name>A0A674HW53_TAEGU</name>
<dbReference type="GeneTree" id="ENSGT00390000001316"/>
<dbReference type="Gene3D" id="6.10.250.90">
    <property type="match status" value="1"/>
</dbReference>
<dbReference type="GO" id="GO:0072686">
    <property type="term" value="C:mitotic spindle"/>
    <property type="evidence" value="ECO:0007669"/>
    <property type="project" value="TreeGrafter"/>
</dbReference>
<dbReference type="SUPFAM" id="SSF75704">
    <property type="entry name" value="Mitotic arrest deficient-like 1, Mad1"/>
    <property type="match status" value="1"/>
</dbReference>
<dbReference type="GO" id="GO:0051315">
    <property type="term" value="P:attachment of mitotic spindle microtubules to kinetochore"/>
    <property type="evidence" value="ECO:0007669"/>
    <property type="project" value="TreeGrafter"/>
</dbReference>
<accession>A0A674HW53</accession>
<evidence type="ECO:0000256" key="3">
    <source>
        <dbReference type="ARBA" id="ARBA00022618"/>
    </source>
</evidence>
<evidence type="ECO:0000313" key="9">
    <source>
        <dbReference type="Proteomes" id="UP000007754"/>
    </source>
</evidence>
<dbReference type="PANTHER" id="PTHR23168">
    <property type="entry name" value="MITOTIC SPINDLE ASSEMBLY CHECKPOINT PROTEIN MAD1 MITOTIC ARREST DEFICIENT-LIKE PROTEIN 1"/>
    <property type="match status" value="1"/>
</dbReference>
<dbReference type="Gene3D" id="3.30.457.60">
    <property type="match status" value="1"/>
</dbReference>
<dbReference type="Gene3D" id="1.20.5.170">
    <property type="match status" value="1"/>
</dbReference>
<keyword evidence="9" id="KW-1185">Reference proteome</keyword>
<organism evidence="8 9">
    <name type="scientific">Taeniopygia guttata</name>
    <name type="common">Zebra finch</name>
    <name type="synonym">Poephila guttata</name>
    <dbReference type="NCBI Taxonomy" id="59729"/>
    <lineage>
        <taxon>Eukaryota</taxon>
        <taxon>Metazoa</taxon>
        <taxon>Chordata</taxon>
        <taxon>Craniata</taxon>
        <taxon>Vertebrata</taxon>
        <taxon>Euteleostomi</taxon>
        <taxon>Archelosauria</taxon>
        <taxon>Archosauria</taxon>
        <taxon>Dinosauria</taxon>
        <taxon>Saurischia</taxon>
        <taxon>Theropoda</taxon>
        <taxon>Coelurosauria</taxon>
        <taxon>Aves</taxon>
        <taxon>Neognathae</taxon>
        <taxon>Neoaves</taxon>
        <taxon>Telluraves</taxon>
        <taxon>Australaves</taxon>
        <taxon>Passeriformes</taxon>
        <taxon>Passeroidea</taxon>
        <taxon>Estrildidae</taxon>
        <taxon>Estrildinae</taxon>
        <taxon>Taeniopygia</taxon>
    </lineage>
</organism>
<keyword evidence="5" id="KW-0539">Nucleus</keyword>
<feature type="coiled-coil region" evidence="7">
    <location>
        <begin position="352"/>
        <end position="407"/>
    </location>
</feature>
<gene>
    <name evidence="8" type="primary">MAD1L1</name>
</gene>
<evidence type="ECO:0000256" key="5">
    <source>
        <dbReference type="ARBA" id="ARBA00023242"/>
    </source>
</evidence>
<comment type="similarity">
    <text evidence="2">Belongs to the MAD1 family.</text>
</comment>
<dbReference type="GO" id="GO:0007094">
    <property type="term" value="P:mitotic spindle assembly checkpoint signaling"/>
    <property type="evidence" value="ECO:0007669"/>
    <property type="project" value="InterPro"/>
</dbReference>
<reference evidence="8" key="2">
    <citation type="submission" date="2025-08" db="UniProtKB">
        <authorList>
            <consortium name="Ensembl"/>
        </authorList>
    </citation>
    <scope>IDENTIFICATION</scope>
</reference>
<proteinExistence type="inferred from homology"/>
<keyword evidence="6" id="KW-0131">Cell cycle</keyword>
<evidence type="ECO:0000256" key="4">
    <source>
        <dbReference type="ARBA" id="ARBA00022776"/>
    </source>
</evidence>
<dbReference type="Pfam" id="PF05557">
    <property type="entry name" value="MAD"/>
    <property type="match status" value="1"/>
</dbReference>
<dbReference type="PANTHER" id="PTHR23168:SF0">
    <property type="entry name" value="MITOTIC SPINDLE ASSEMBLY CHECKPOINT PROTEIN MAD1"/>
    <property type="match status" value="1"/>
</dbReference>
<comment type="subcellular location">
    <subcellularLocation>
        <location evidence="1">Nucleus</location>
    </subcellularLocation>
</comment>
<reference evidence="8 9" key="1">
    <citation type="journal article" date="2010" name="Nature">
        <title>The genome of a songbird.</title>
        <authorList>
            <person name="Warren W.C."/>
            <person name="Clayton D.F."/>
            <person name="Ellegren H."/>
            <person name="Arnold A.P."/>
            <person name="Hillier L.W."/>
            <person name="Kunstner A."/>
            <person name="Searle S."/>
            <person name="White S."/>
            <person name="Vilella A.J."/>
            <person name="Fairley S."/>
            <person name="Heger A."/>
            <person name="Kong L."/>
            <person name="Ponting C.P."/>
            <person name="Jarvis E.D."/>
            <person name="Mello C.V."/>
            <person name="Minx P."/>
            <person name="Lovell P."/>
            <person name="Velho T.A."/>
            <person name="Ferris M."/>
            <person name="Balakrishnan C.N."/>
            <person name="Sinha S."/>
            <person name="Blatti C."/>
            <person name="London S.E."/>
            <person name="Li Y."/>
            <person name="Lin Y.C."/>
            <person name="George J."/>
            <person name="Sweedler J."/>
            <person name="Southey B."/>
            <person name="Gunaratne P."/>
            <person name="Watson M."/>
            <person name="Nam K."/>
            <person name="Backstrom N."/>
            <person name="Smeds L."/>
            <person name="Nabholz B."/>
            <person name="Itoh Y."/>
            <person name="Whitney O."/>
            <person name="Pfenning A.R."/>
            <person name="Howard J."/>
            <person name="Volker M."/>
            <person name="Skinner B.M."/>
            <person name="Griffin D.K."/>
            <person name="Ye L."/>
            <person name="McLaren W.M."/>
            <person name="Flicek P."/>
            <person name="Quesada V."/>
            <person name="Velasco G."/>
            <person name="Lopez-Otin C."/>
            <person name="Puente X.S."/>
            <person name="Olender T."/>
            <person name="Lancet D."/>
            <person name="Smit A.F."/>
            <person name="Hubley R."/>
            <person name="Konkel M.K."/>
            <person name="Walker J.A."/>
            <person name="Batzer M.A."/>
            <person name="Gu W."/>
            <person name="Pollock D.D."/>
            <person name="Chen L."/>
            <person name="Cheng Z."/>
            <person name="Eichler E.E."/>
            <person name="Stapley J."/>
            <person name="Slate J."/>
            <person name="Ekblom R."/>
            <person name="Birkhead T."/>
            <person name="Burke T."/>
            <person name="Burt D."/>
            <person name="Scharff C."/>
            <person name="Adam I."/>
            <person name="Richard H."/>
            <person name="Sultan M."/>
            <person name="Soldatov A."/>
            <person name="Lehrach H."/>
            <person name="Edwards S.V."/>
            <person name="Yang S.P."/>
            <person name="Li X."/>
            <person name="Graves T."/>
            <person name="Fulton L."/>
            <person name="Nelson J."/>
            <person name="Chinwalla A."/>
            <person name="Hou S."/>
            <person name="Mardis E.R."/>
            <person name="Wilson R.K."/>
        </authorList>
    </citation>
    <scope>NUCLEOTIDE SEQUENCE [LARGE SCALE GENOMIC DNA]</scope>
</reference>
<evidence type="ECO:0000256" key="7">
    <source>
        <dbReference type="SAM" id="Coils"/>
    </source>
</evidence>
<dbReference type="GO" id="GO:0005635">
    <property type="term" value="C:nuclear envelope"/>
    <property type="evidence" value="ECO:0007669"/>
    <property type="project" value="TreeGrafter"/>
</dbReference>
<evidence type="ECO:0000256" key="2">
    <source>
        <dbReference type="ARBA" id="ARBA00008029"/>
    </source>
</evidence>
<dbReference type="InterPro" id="IPR008672">
    <property type="entry name" value="Mad1"/>
</dbReference>
<feature type="coiled-coil region" evidence="7">
    <location>
        <begin position="64"/>
        <end position="313"/>
    </location>
</feature>
<reference evidence="8" key="3">
    <citation type="submission" date="2025-09" db="UniProtKB">
        <authorList>
            <consortium name="Ensembl"/>
        </authorList>
    </citation>
    <scope>IDENTIFICATION</scope>
</reference>
<evidence type="ECO:0000256" key="6">
    <source>
        <dbReference type="ARBA" id="ARBA00023306"/>
    </source>
</evidence>
<keyword evidence="4" id="KW-0498">Mitosis</keyword>
<dbReference type="Ensembl" id="ENSTGUT00000031522.1">
    <property type="protein sequence ID" value="ENSTGUP00000038632.1"/>
    <property type="gene ID" value="ENSTGUG00000008186.2"/>
</dbReference>
<evidence type="ECO:0000256" key="1">
    <source>
        <dbReference type="ARBA" id="ARBA00004123"/>
    </source>
</evidence>
<dbReference type="AlphaFoldDB" id="A0A674HW53"/>
<keyword evidence="3" id="KW-0132">Cell division</keyword>
<evidence type="ECO:0000313" key="8">
    <source>
        <dbReference type="Ensembl" id="ENSTGUP00000038632.1"/>
    </source>
</evidence>
<dbReference type="GO" id="GO:0000776">
    <property type="term" value="C:kinetochore"/>
    <property type="evidence" value="ECO:0007669"/>
    <property type="project" value="TreeGrafter"/>
</dbReference>
<dbReference type="FunFam" id="1.20.5.170:FF:000051">
    <property type="entry name" value="mitotic spindle assembly checkpoint protein MAD1"/>
    <property type="match status" value="1"/>
</dbReference>